<gene>
    <name evidence="2" type="ORF">VOLCADRAFT_86403</name>
</gene>
<feature type="region of interest" description="Disordered" evidence="1">
    <location>
        <begin position="16"/>
        <end position="46"/>
    </location>
</feature>
<dbReference type="RefSeq" id="XP_002946283.1">
    <property type="nucleotide sequence ID" value="XM_002946237.1"/>
</dbReference>
<keyword evidence="3" id="KW-1185">Reference proteome</keyword>
<sequence length="167" mass="17525">MCDRAALAQLLSPGSAPAAMSDVCASKSRKHGDQHHTVQPTPPLEPPYGCQRNPSTANCTNTLSSGIGDNTHGTEADKADMEMETEMRLPHYHPRGRTSRFTCAAGLGSLEVCGRGILELQTCEPQWDFIRTHGHGRGRSAGDSSTAGGTRSSSTGPNPTLSGTGPP</sequence>
<feature type="compositionally biased region" description="Low complexity" evidence="1">
    <location>
        <begin position="141"/>
        <end position="156"/>
    </location>
</feature>
<feature type="compositionally biased region" description="Polar residues" evidence="1">
    <location>
        <begin position="157"/>
        <end position="167"/>
    </location>
</feature>
<accession>D8TIP2</accession>
<organism evidence="3">
    <name type="scientific">Volvox carteri f. nagariensis</name>
    <dbReference type="NCBI Taxonomy" id="3068"/>
    <lineage>
        <taxon>Eukaryota</taxon>
        <taxon>Viridiplantae</taxon>
        <taxon>Chlorophyta</taxon>
        <taxon>core chlorophytes</taxon>
        <taxon>Chlorophyceae</taxon>
        <taxon>CS clade</taxon>
        <taxon>Chlamydomonadales</taxon>
        <taxon>Volvocaceae</taxon>
        <taxon>Volvox</taxon>
    </lineage>
</organism>
<dbReference type="InParanoid" id="D8TIP2"/>
<dbReference type="EMBL" id="GL378323">
    <property type="protein sequence ID" value="EFJ53278.1"/>
    <property type="molecule type" value="Genomic_DNA"/>
</dbReference>
<evidence type="ECO:0000256" key="1">
    <source>
        <dbReference type="SAM" id="MobiDB-lite"/>
    </source>
</evidence>
<evidence type="ECO:0000313" key="2">
    <source>
        <dbReference type="EMBL" id="EFJ53278.1"/>
    </source>
</evidence>
<evidence type="ECO:0000313" key="3">
    <source>
        <dbReference type="Proteomes" id="UP000001058"/>
    </source>
</evidence>
<dbReference type="KEGG" id="vcn:VOLCADRAFT_86403"/>
<protein>
    <submittedName>
        <fullName evidence="2">Uncharacterized protein</fullName>
    </submittedName>
</protein>
<reference evidence="2 3" key="1">
    <citation type="journal article" date="2010" name="Science">
        <title>Genomic analysis of organismal complexity in the multicellular green alga Volvox carteri.</title>
        <authorList>
            <person name="Prochnik S.E."/>
            <person name="Umen J."/>
            <person name="Nedelcu A.M."/>
            <person name="Hallmann A."/>
            <person name="Miller S.M."/>
            <person name="Nishii I."/>
            <person name="Ferris P."/>
            <person name="Kuo A."/>
            <person name="Mitros T."/>
            <person name="Fritz-Laylin L.K."/>
            <person name="Hellsten U."/>
            <person name="Chapman J."/>
            <person name="Simakov O."/>
            <person name="Rensing S.A."/>
            <person name="Terry A."/>
            <person name="Pangilinan J."/>
            <person name="Kapitonov V."/>
            <person name="Jurka J."/>
            <person name="Salamov A."/>
            <person name="Shapiro H."/>
            <person name="Schmutz J."/>
            <person name="Grimwood J."/>
            <person name="Lindquist E."/>
            <person name="Lucas S."/>
            <person name="Grigoriev I.V."/>
            <person name="Schmitt R."/>
            <person name="Kirk D."/>
            <person name="Rokhsar D.S."/>
        </authorList>
    </citation>
    <scope>NUCLEOTIDE SEQUENCE [LARGE SCALE GENOMIC DNA]</scope>
    <source>
        <strain evidence="3">f. Nagariensis / Eve</strain>
    </source>
</reference>
<dbReference type="GeneID" id="9621820"/>
<dbReference type="Proteomes" id="UP000001058">
    <property type="component" value="Unassembled WGS sequence"/>
</dbReference>
<proteinExistence type="predicted"/>
<dbReference type="AlphaFoldDB" id="D8TIP2"/>
<name>D8TIP2_VOLCA</name>
<feature type="region of interest" description="Disordered" evidence="1">
    <location>
        <begin position="133"/>
        <end position="167"/>
    </location>
</feature>